<keyword evidence="1" id="KW-0472">Membrane</keyword>
<keyword evidence="1" id="KW-1133">Transmembrane helix</keyword>
<evidence type="ECO:0000313" key="2">
    <source>
        <dbReference type="EMBL" id="GFX88482.1"/>
    </source>
</evidence>
<keyword evidence="3" id="KW-1185">Reference proteome</keyword>
<dbReference type="AlphaFoldDB" id="A0A8X6RFC9"/>
<sequence>MVNQWHNILDMPVIKMATIVLLSNSETWSKDARCLQRGKGKQLTHNKNAVFQIANLFSPYIALASGSTVARDVRLLYNANDLRISSSSTHDVNFAWFPCILLGAVFCVASSISPYFFKKVTKRCLKDILRQIAAVHPCNKITSYQNCGNEMH</sequence>
<evidence type="ECO:0000256" key="1">
    <source>
        <dbReference type="SAM" id="Phobius"/>
    </source>
</evidence>
<name>A0A8X6RFC9_TRICX</name>
<evidence type="ECO:0000313" key="3">
    <source>
        <dbReference type="Proteomes" id="UP000887159"/>
    </source>
</evidence>
<accession>A0A8X6RFC9</accession>
<dbReference type="EMBL" id="BMAU01021052">
    <property type="protein sequence ID" value="GFX88482.1"/>
    <property type="molecule type" value="Genomic_DNA"/>
</dbReference>
<protein>
    <submittedName>
        <fullName evidence="2">Uncharacterized protein</fullName>
    </submittedName>
</protein>
<dbReference type="Proteomes" id="UP000887159">
    <property type="component" value="Unassembled WGS sequence"/>
</dbReference>
<gene>
    <name evidence="2" type="ORF">TNCV_2279501</name>
</gene>
<reference evidence="2" key="1">
    <citation type="submission" date="2020-08" db="EMBL/GenBank/DDBJ databases">
        <title>Multicomponent nature underlies the extraordinary mechanical properties of spider dragline silk.</title>
        <authorList>
            <person name="Kono N."/>
            <person name="Nakamura H."/>
            <person name="Mori M."/>
            <person name="Yoshida Y."/>
            <person name="Ohtoshi R."/>
            <person name="Malay A.D."/>
            <person name="Moran D.A.P."/>
            <person name="Tomita M."/>
            <person name="Numata K."/>
            <person name="Arakawa K."/>
        </authorList>
    </citation>
    <scope>NUCLEOTIDE SEQUENCE</scope>
</reference>
<keyword evidence="1" id="KW-0812">Transmembrane</keyword>
<organism evidence="2 3">
    <name type="scientific">Trichonephila clavipes</name>
    <name type="common">Golden silk orbweaver</name>
    <name type="synonym">Nephila clavipes</name>
    <dbReference type="NCBI Taxonomy" id="2585209"/>
    <lineage>
        <taxon>Eukaryota</taxon>
        <taxon>Metazoa</taxon>
        <taxon>Ecdysozoa</taxon>
        <taxon>Arthropoda</taxon>
        <taxon>Chelicerata</taxon>
        <taxon>Arachnida</taxon>
        <taxon>Araneae</taxon>
        <taxon>Araneomorphae</taxon>
        <taxon>Entelegynae</taxon>
        <taxon>Araneoidea</taxon>
        <taxon>Nephilidae</taxon>
        <taxon>Trichonephila</taxon>
    </lineage>
</organism>
<feature type="transmembrane region" description="Helical" evidence="1">
    <location>
        <begin position="95"/>
        <end position="117"/>
    </location>
</feature>
<comment type="caution">
    <text evidence="2">The sequence shown here is derived from an EMBL/GenBank/DDBJ whole genome shotgun (WGS) entry which is preliminary data.</text>
</comment>
<proteinExistence type="predicted"/>